<protein>
    <submittedName>
        <fullName evidence="2">Uncharacterized protein</fullName>
    </submittedName>
</protein>
<feature type="compositionally biased region" description="Polar residues" evidence="1">
    <location>
        <begin position="43"/>
        <end position="54"/>
    </location>
</feature>
<feature type="region of interest" description="Disordered" evidence="1">
    <location>
        <begin position="282"/>
        <end position="302"/>
    </location>
</feature>
<feature type="region of interest" description="Disordered" evidence="1">
    <location>
        <begin position="19"/>
        <end position="84"/>
    </location>
</feature>
<sequence length="410" mass="43928">MSSSTATNTATLAGLGISFDSSSVSSSFSSGEESFDSLFSDVPLTSSGESNPDSAGSPPRSPTEQRHHWHIVYASDSDWDESEPGAGVNYFEPYLGVPEVADFAPWPASPEMLTQAAEVTAQPEPETPTVPPTPNDRGYETDTESTRALQRRRRRRDAHKLARRQRVHYLVEHVQPIIEQLPSRAECERRVAANASPVDTEAFVMVEQDITDYDSDGPDLEVAAYDSDDSDVDRYFYDSEGNVDVGAVLASGGPADGPVHYAVQHLQPVIEDLPSLAELHSRMGLSSESTASHPGEPDSDSASVGLGLGLGMPTIDEPARITAPAPAPAPHDNGFETIDLTDNVFAPAPAHNVPTAPALRPYCDFADEAESPSPIVLASPVPVAAFRRFDDVLGFAADAEPVYAVREPFV</sequence>
<feature type="compositionally biased region" description="Low complexity" evidence="1">
    <location>
        <begin position="19"/>
        <end position="41"/>
    </location>
</feature>
<gene>
    <name evidence="2" type="ORF">TRAPUB_9095</name>
</gene>
<dbReference type="OrthoDB" id="2754411at2759"/>
<feature type="region of interest" description="Disordered" evidence="1">
    <location>
        <begin position="119"/>
        <end position="157"/>
    </location>
</feature>
<feature type="compositionally biased region" description="Pro residues" evidence="1">
    <location>
        <begin position="125"/>
        <end position="134"/>
    </location>
</feature>
<name>A0A1M2W3A4_TRAPU</name>
<evidence type="ECO:0000313" key="2">
    <source>
        <dbReference type="EMBL" id="OJT14344.1"/>
    </source>
</evidence>
<proteinExistence type="predicted"/>
<accession>A0A1M2W3A4</accession>
<comment type="caution">
    <text evidence="2">The sequence shown here is derived from an EMBL/GenBank/DDBJ whole genome shotgun (WGS) entry which is preliminary data.</text>
</comment>
<keyword evidence="3" id="KW-1185">Reference proteome</keyword>
<dbReference type="EMBL" id="MNAD01000306">
    <property type="protein sequence ID" value="OJT14344.1"/>
    <property type="molecule type" value="Genomic_DNA"/>
</dbReference>
<reference evidence="2 3" key="1">
    <citation type="submission" date="2016-10" db="EMBL/GenBank/DDBJ databases">
        <title>Genome sequence of the basidiomycete white-rot fungus Trametes pubescens.</title>
        <authorList>
            <person name="Makela M.R."/>
            <person name="Granchi Z."/>
            <person name="Peng M."/>
            <person name="De Vries R.P."/>
            <person name="Grigoriev I."/>
            <person name="Riley R."/>
            <person name="Hilden K."/>
        </authorList>
    </citation>
    <scope>NUCLEOTIDE SEQUENCE [LARGE SCALE GENOMIC DNA]</scope>
    <source>
        <strain evidence="2 3">FBCC735</strain>
    </source>
</reference>
<dbReference type="Proteomes" id="UP000184267">
    <property type="component" value="Unassembled WGS sequence"/>
</dbReference>
<dbReference type="OMA" id="WHIVYAS"/>
<evidence type="ECO:0000313" key="3">
    <source>
        <dbReference type="Proteomes" id="UP000184267"/>
    </source>
</evidence>
<dbReference type="AlphaFoldDB" id="A0A1M2W3A4"/>
<evidence type="ECO:0000256" key="1">
    <source>
        <dbReference type="SAM" id="MobiDB-lite"/>
    </source>
</evidence>
<organism evidence="2 3">
    <name type="scientific">Trametes pubescens</name>
    <name type="common">White-rot fungus</name>
    <dbReference type="NCBI Taxonomy" id="154538"/>
    <lineage>
        <taxon>Eukaryota</taxon>
        <taxon>Fungi</taxon>
        <taxon>Dikarya</taxon>
        <taxon>Basidiomycota</taxon>
        <taxon>Agaricomycotina</taxon>
        <taxon>Agaricomycetes</taxon>
        <taxon>Polyporales</taxon>
        <taxon>Polyporaceae</taxon>
        <taxon>Trametes</taxon>
    </lineage>
</organism>